<evidence type="ECO:0000256" key="1">
    <source>
        <dbReference type="SAM" id="Phobius"/>
    </source>
</evidence>
<keyword evidence="1" id="KW-0472">Membrane</keyword>
<evidence type="ECO:0000313" key="2">
    <source>
        <dbReference type="EMBL" id="KAK1296006.1"/>
    </source>
</evidence>
<proteinExistence type="predicted"/>
<dbReference type="InterPro" id="IPR039926">
    <property type="entry name" value="Egg_app_1"/>
</dbReference>
<accession>A0AAV9D540</accession>
<keyword evidence="1" id="KW-0812">Transmembrane</keyword>
<dbReference type="PANTHER" id="PTHR33333">
    <property type="entry name" value="ERYTHROCYTE MEMBRANE PROTEIN 1-LIKE"/>
    <property type="match status" value="1"/>
</dbReference>
<comment type="caution">
    <text evidence="2">The sequence shown here is derived from an EMBL/GenBank/DDBJ whole genome shotgun (WGS) entry which is preliminary data.</text>
</comment>
<name>A0AAV9D540_ACOCL</name>
<organism evidence="2 3">
    <name type="scientific">Acorus calamus</name>
    <name type="common">Sweet flag</name>
    <dbReference type="NCBI Taxonomy" id="4465"/>
    <lineage>
        <taxon>Eukaryota</taxon>
        <taxon>Viridiplantae</taxon>
        <taxon>Streptophyta</taxon>
        <taxon>Embryophyta</taxon>
        <taxon>Tracheophyta</taxon>
        <taxon>Spermatophyta</taxon>
        <taxon>Magnoliopsida</taxon>
        <taxon>Liliopsida</taxon>
        <taxon>Acoraceae</taxon>
        <taxon>Acorus</taxon>
    </lineage>
</organism>
<gene>
    <name evidence="2" type="ORF">QJS10_CPB15g01658</name>
</gene>
<keyword evidence="3" id="KW-1185">Reference proteome</keyword>
<sequence length="134" mass="15321">MGEKLIHIASQKLTETLLFLFNLGGQAMKMLGEVGETFLIMALQKLKQALLVFNLLWYALKKIDQDFSSDQETRSETLRRRIKLGASIVLSLAVGLVFLLRKGKMMKAPGKDCRISRRSFEENPRGYFRNLRGK</sequence>
<evidence type="ECO:0000313" key="3">
    <source>
        <dbReference type="Proteomes" id="UP001180020"/>
    </source>
</evidence>
<keyword evidence="1" id="KW-1133">Transmembrane helix</keyword>
<protein>
    <submittedName>
        <fullName evidence="2">Uncharacterized protein</fullName>
    </submittedName>
</protein>
<dbReference type="PANTHER" id="PTHR33333:SF39">
    <property type="entry name" value="HIG1 DOMAIN-CONTAINING PROTEIN"/>
    <property type="match status" value="1"/>
</dbReference>
<reference evidence="2" key="1">
    <citation type="journal article" date="2023" name="Nat. Commun.">
        <title>Diploid and tetraploid genomes of Acorus and the evolution of monocots.</title>
        <authorList>
            <person name="Ma L."/>
            <person name="Liu K.W."/>
            <person name="Li Z."/>
            <person name="Hsiao Y.Y."/>
            <person name="Qi Y."/>
            <person name="Fu T."/>
            <person name="Tang G.D."/>
            <person name="Zhang D."/>
            <person name="Sun W.H."/>
            <person name="Liu D.K."/>
            <person name="Li Y."/>
            <person name="Chen G.Z."/>
            <person name="Liu X.D."/>
            <person name="Liao X.Y."/>
            <person name="Jiang Y.T."/>
            <person name="Yu X."/>
            <person name="Hao Y."/>
            <person name="Huang J."/>
            <person name="Zhao X.W."/>
            <person name="Ke S."/>
            <person name="Chen Y.Y."/>
            <person name="Wu W.L."/>
            <person name="Hsu J.L."/>
            <person name="Lin Y.F."/>
            <person name="Huang M.D."/>
            <person name="Li C.Y."/>
            <person name="Huang L."/>
            <person name="Wang Z.W."/>
            <person name="Zhao X."/>
            <person name="Zhong W.Y."/>
            <person name="Peng D.H."/>
            <person name="Ahmad S."/>
            <person name="Lan S."/>
            <person name="Zhang J.S."/>
            <person name="Tsai W.C."/>
            <person name="Van de Peer Y."/>
            <person name="Liu Z.J."/>
        </authorList>
    </citation>
    <scope>NUCLEOTIDE SEQUENCE</scope>
    <source>
        <strain evidence="2">CP</strain>
    </source>
</reference>
<feature type="transmembrane region" description="Helical" evidence="1">
    <location>
        <begin position="81"/>
        <end position="100"/>
    </location>
</feature>
<dbReference type="EMBL" id="JAUJYO010000015">
    <property type="protein sequence ID" value="KAK1296006.1"/>
    <property type="molecule type" value="Genomic_DNA"/>
</dbReference>
<dbReference type="Proteomes" id="UP001180020">
    <property type="component" value="Unassembled WGS sequence"/>
</dbReference>
<reference evidence="2" key="2">
    <citation type="submission" date="2023-06" db="EMBL/GenBank/DDBJ databases">
        <authorList>
            <person name="Ma L."/>
            <person name="Liu K.-W."/>
            <person name="Li Z."/>
            <person name="Hsiao Y.-Y."/>
            <person name="Qi Y."/>
            <person name="Fu T."/>
            <person name="Tang G."/>
            <person name="Zhang D."/>
            <person name="Sun W.-H."/>
            <person name="Liu D.-K."/>
            <person name="Li Y."/>
            <person name="Chen G.-Z."/>
            <person name="Liu X.-D."/>
            <person name="Liao X.-Y."/>
            <person name="Jiang Y.-T."/>
            <person name="Yu X."/>
            <person name="Hao Y."/>
            <person name="Huang J."/>
            <person name="Zhao X.-W."/>
            <person name="Ke S."/>
            <person name="Chen Y.-Y."/>
            <person name="Wu W.-L."/>
            <person name="Hsu J.-L."/>
            <person name="Lin Y.-F."/>
            <person name="Huang M.-D."/>
            <person name="Li C.-Y."/>
            <person name="Huang L."/>
            <person name="Wang Z.-W."/>
            <person name="Zhao X."/>
            <person name="Zhong W.-Y."/>
            <person name="Peng D.-H."/>
            <person name="Ahmad S."/>
            <person name="Lan S."/>
            <person name="Zhang J.-S."/>
            <person name="Tsai W.-C."/>
            <person name="Van De Peer Y."/>
            <person name="Liu Z.-J."/>
        </authorList>
    </citation>
    <scope>NUCLEOTIDE SEQUENCE</scope>
    <source>
        <strain evidence="2">CP</strain>
        <tissue evidence="2">Leaves</tissue>
    </source>
</reference>
<dbReference type="AlphaFoldDB" id="A0AAV9D540"/>